<organism evidence="1 2">
    <name type="scientific">Bradyrhizobium stylosanthis</name>
    <dbReference type="NCBI Taxonomy" id="1803665"/>
    <lineage>
        <taxon>Bacteria</taxon>
        <taxon>Pseudomonadati</taxon>
        <taxon>Pseudomonadota</taxon>
        <taxon>Alphaproteobacteria</taxon>
        <taxon>Hyphomicrobiales</taxon>
        <taxon>Nitrobacteraceae</taxon>
        <taxon>Bradyrhizobium</taxon>
    </lineage>
</organism>
<comment type="caution">
    <text evidence="1">The sequence shown here is derived from an EMBL/GenBank/DDBJ whole genome shotgun (WGS) entry which is preliminary data.</text>
</comment>
<evidence type="ECO:0000313" key="2">
    <source>
        <dbReference type="Proteomes" id="UP000319949"/>
    </source>
</evidence>
<dbReference type="Proteomes" id="UP000319949">
    <property type="component" value="Unassembled WGS sequence"/>
</dbReference>
<dbReference type="AlphaFoldDB" id="A0A560DFL0"/>
<keyword evidence="2" id="KW-1185">Reference proteome</keyword>
<sequence length="136" mass="14810">MPRIVQGIAIFLAFAAAPPVVAEGMRYELFPEPDVGGTASYRTANAYVVDEKENQFWVCSVRYNYRDLTANNGACVKLDATVGRPSLNEKYVAHAVTGSATINPFLPVLWFIDPDSGDVQFCDVRHAGLCAKLGLP</sequence>
<dbReference type="OrthoDB" id="8230336at2"/>
<evidence type="ECO:0000313" key="1">
    <source>
        <dbReference type="EMBL" id="TWA95852.1"/>
    </source>
</evidence>
<dbReference type="RefSeq" id="WP_145666749.1">
    <property type="nucleotide sequence ID" value="NZ_LVEM01000009.1"/>
</dbReference>
<gene>
    <name evidence="1" type="ORF">FBZ96_10742</name>
</gene>
<name>A0A560DFL0_9BRAD</name>
<dbReference type="STRING" id="1803665.GCA_001641335_08176"/>
<accession>A0A560DFL0</accession>
<protein>
    <submittedName>
        <fullName evidence="1">Uncharacterized protein</fullName>
    </submittedName>
</protein>
<reference evidence="1 2" key="1">
    <citation type="submission" date="2019-06" db="EMBL/GenBank/DDBJ databases">
        <title>Genomic Encyclopedia of Type Strains, Phase IV (KMG-V): Genome sequencing to study the core and pangenomes of soil and plant-associated prokaryotes.</title>
        <authorList>
            <person name="Whitman W."/>
        </authorList>
    </citation>
    <scope>NUCLEOTIDE SEQUENCE [LARGE SCALE GENOMIC DNA]</scope>
    <source>
        <strain evidence="1 2">BR 510</strain>
    </source>
</reference>
<dbReference type="EMBL" id="VITK01000007">
    <property type="protein sequence ID" value="TWA95852.1"/>
    <property type="molecule type" value="Genomic_DNA"/>
</dbReference>
<proteinExistence type="predicted"/>